<dbReference type="Proteomes" id="UP000255091">
    <property type="component" value="Unassembled WGS sequence"/>
</dbReference>
<gene>
    <name evidence="1" type="ORF">NCTC6133_02304</name>
</gene>
<name>A0A380DWR9_STAAU</name>
<protein>
    <submittedName>
        <fullName evidence="1">Uncharacterized protein</fullName>
    </submittedName>
</protein>
<evidence type="ECO:0000313" key="1">
    <source>
        <dbReference type="EMBL" id="SUK52697.1"/>
    </source>
</evidence>
<dbReference type="EMBL" id="UHAP01000001">
    <property type="protein sequence ID" value="SUK52697.1"/>
    <property type="molecule type" value="Genomic_DNA"/>
</dbReference>
<organism evidence="1 2">
    <name type="scientific">Staphylococcus aureus</name>
    <dbReference type="NCBI Taxonomy" id="1280"/>
    <lineage>
        <taxon>Bacteria</taxon>
        <taxon>Bacillati</taxon>
        <taxon>Bacillota</taxon>
        <taxon>Bacilli</taxon>
        <taxon>Bacillales</taxon>
        <taxon>Staphylococcaceae</taxon>
        <taxon>Staphylococcus</taxon>
    </lineage>
</organism>
<reference evidence="1 2" key="1">
    <citation type="submission" date="2018-06" db="EMBL/GenBank/DDBJ databases">
        <authorList>
            <consortium name="Pathogen Informatics"/>
            <person name="Doyle S."/>
        </authorList>
    </citation>
    <scope>NUCLEOTIDE SEQUENCE [LARGE SCALE GENOMIC DNA]</scope>
    <source>
        <strain evidence="1 2">NCTC6133</strain>
    </source>
</reference>
<sequence>MSDFNHTDHSTTTIAKHLDTEDLNFHGLKQSSLH</sequence>
<evidence type="ECO:0000313" key="2">
    <source>
        <dbReference type="Proteomes" id="UP000255091"/>
    </source>
</evidence>
<dbReference type="AlphaFoldDB" id="A0A380DWR9"/>
<accession>A0A380DWR9</accession>
<proteinExistence type="predicted"/>